<name>A0A8X8II66_9BACT</name>
<dbReference type="Proteomes" id="UP000198711">
    <property type="component" value="Unassembled WGS sequence"/>
</dbReference>
<keyword evidence="2" id="KW-1185">Reference proteome</keyword>
<evidence type="ECO:0000313" key="2">
    <source>
        <dbReference type="Proteomes" id="UP000198711"/>
    </source>
</evidence>
<comment type="caution">
    <text evidence="1">The sequence shown here is derived from an EMBL/GenBank/DDBJ whole genome shotgun (WGS) entry which is preliminary data.</text>
</comment>
<reference evidence="1 2" key="1">
    <citation type="submission" date="2016-10" db="EMBL/GenBank/DDBJ databases">
        <authorList>
            <person name="Varghese N."/>
            <person name="Submissions S."/>
        </authorList>
    </citation>
    <scope>NUCLEOTIDE SEQUENCE [LARGE SCALE GENOMIC DNA]</scope>
    <source>
        <strain evidence="1 2">DSM 25353</strain>
    </source>
</reference>
<gene>
    <name evidence="1" type="ORF">SAMN05444410_1307</name>
</gene>
<sequence length="34" mass="3870">MLFLLLLFPNFQRPSVYLNPAGLYVVFNRGAKVA</sequence>
<dbReference type="AlphaFoldDB" id="A0A8X8II66"/>
<accession>A0A8X8II66</accession>
<dbReference type="EMBL" id="FNNO01000030">
    <property type="protein sequence ID" value="SDX70198.1"/>
    <property type="molecule type" value="Genomic_DNA"/>
</dbReference>
<organism evidence="1 2">
    <name type="scientific">Hydrobacter penzbergensis</name>
    <dbReference type="NCBI Taxonomy" id="1235997"/>
    <lineage>
        <taxon>Bacteria</taxon>
        <taxon>Pseudomonadati</taxon>
        <taxon>Bacteroidota</taxon>
        <taxon>Chitinophagia</taxon>
        <taxon>Chitinophagales</taxon>
        <taxon>Chitinophagaceae</taxon>
        <taxon>Hydrobacter</taxon>
    </lineage>
</organism>
<protein>
    <submittedName>
        <fullName evidence="1">Uncharacterized protein</fullName>
    </submittedName>
</protein>
<feature type="non-terminal residue" evidence="1">
    <location>
        <position position="34"/>
    </location>
</feature>
<proteinExistence type="predicted"/>
<evidence type="ECO:0000313" key="1">
    <source>
        <dbReference type="EMBL" id="SDX70198.1"/>
    </source>
</evidence>